<proteinExistence type="inferred from homology"/>
<keyword evidence="4" id="KW-0032">Aminotransferase</keyword>
<protein>
    <submittedName>
        <fullName evidence="4">Aspartate aminotransferase family protein</fullName>
    </submittedName>
</protein>
<dbReference type="EMBL" id="JBHSMG010000002">
    <property type="protein sequence ID" value="MFC5502634.1"/>
    <property type="molecule type" value="Genomic_DNA"/>
</dbReference>
<dbReference type="InterPro" id="IPR049704">
    <property type="entry name" value="Aminotrans_3_PPA_site"/>
</dbReference>
<evidence type="ECO:0000256" key="2">
    <source>
        <dbReference type="ARBA" id="ARBA00022898"/>
    </source>
</evidence>
<sequence length="429" mass="46170">MSTAIGNALWSPLAHMPSVLAGGRTIITHGSGTHLTTDDGRELLDATAGLWHANIGHGRPEIAEAAAAQLQRLETYQSFGSFSNDVALRLADRLAALSPIADPRIILTSGGSDGVEVAAKLARLHWQLEGRHDKVTILSRADSYHGLHAFGSSLSGPDIYRDGYGPGTLVPETALFSSTDIDDLERRITELGADRIAAIIAEPVIGSGGIIAPPPGYFERMQELARAHDILLIADEVVTGFGRTGRWFAVERFGIAPDMIVTAKGITSGYAPLGAVFVAPRLWKRFFDGPDAPIYRHGVTYSGHATACAIALANLDILERENLVERAAELETVLVRELEVLRDQPGVVEVRSGAGFLAGVQLEPEIPGDRVAAVALDRGVLLRVIRGNTIQISPPFVVTEQEIALIVRVLRETIEQFADRARPEDEEQS</sequence>
<dbReference type="CDD" id="cd00610">
    <property type="entry name" value="OAT_like"/>
    <property type="match status" value="1"/>
</dbReference>
<dbReference type="GO" id="GO:0008483">
    <property type="term" value="F:transaminase activity"/>
    <property type="evidence" value="ECO:0007669"/>
    <property type="project" value="UniProtKB-KW"/>
</dbReference>
<dbReference type="Pfam" id="PF00202">
    <property type="entry name" value="Aminotran_3"/>
    <property type="match status" value="1"/>
</dbReference>
<keyword evidence="5" id="KW-1185">Reference proteome</keyword>
<evidence type="ECO:0000256" key="1">
    <source>
        <dbReference type="ARBA" id="ARBA00008954"/>
    </source>
</evidence>
<dbReference type="InterPro" id="IPR015421">
    <property type="entry name" value="PyrdxlP-dep_Trfase_major"/>
</dbReference>
<keyword evidence="2 3" id="KW-0663">Pyridoxal phosphate</keyword>
<evidence type="ECO:0000256" key="3">
    <source>
        <dbReference type="RuleBase" id="RU003560"/>
    </source>
</evidence>
<evidence type="ECO:0000313" key="5">
    <source>
        <dbReference type="Proteomes" id="UP001596039"/>
    </source>
</evidence>
<dbReference type="PANTHER" id="PTHR43094:SF1">
    <property type="entry name" value="AMINOTRANSFERASE CLASS-III"/>
    <property type="match status" value="1"/>
</dbReference>
<dbReference type="InterPro" id="IPR015422">
    <property type="entry name" value="PyrdxlP-dep_Trfase_small"/>
</dbReference>
<gene>
    <name evidence="4" type="ORF">ACFPJ4_10340</name>
</gene>
<dbReference type="PIRSF" id="PIRSF000521">
    <property type="entry name" value="Transaminase_4ab_Lys_Orn"/>
    <property type="match status" value="1"/>
</dbReference>
<comment type="similarity">
    <text evidence="1 3">Belongs to the class-III pyridoxal-phosphate-dependent aminotransferase family.</text>
</comment>
<comment type="caution">
    <text evidence="4">The sequence shown here is derived from an EMBL/GenBank/DDBJ whole genome shotgun (WGS) entry which is preliminary data.</text>
</comment>
<name>A0ABW0NQI6_9MICO</name>
<dbReference type="Gene3D" id="3.40.640.10">
    <property type="entry name" value="Type I PLP-dependent aspartate aminotransferase-like (Major domain)"/>
    <property type="match status" value="1"/>
</dbReference>
<dbReference type="Gene3D" id="3.90.1150.10">
    <property type="entry name" value="Aspartate Aminotransferase, domain 1"/>
    <property type="match status" value="1"/>
</dbReference>
<dbReference type="PANTHER" id="PTHR43094">
    <property type="entry name" value="AMINOTRANSFERASE"/>
    <property type="match status" value="1"/>
</dbReference>
<dbReference type="PROSITE" id="PS00600">
    <property type="entry name" value="AA_TRANSFER_CLASS_3"/>
    <property type="match status" value="1"/>
</dbReference>
<accession>A0ABW0NQI6</accession>
<keyword evidence="4" id="KW-0808">Transferase</keyword>
<evidence type="ECO:0000313" key="4">
    <source>
        <dbReference type="EMBL" id="MFC5502634.1"/>
    </source>
</evidence>
<dbReference type="Proteomes" id="UP001596039">
    <property type="component" value="Unassembled WGS sequence"/>
</dbReference>
<organism evidence="4 5">
    <name type="scientific">Lysinimonas soli</name>
    <dbReference type="NCBI Taxonomy" id="1074233"/>
    <lineage>
        <taxon>Bacteria</taxon>
        <taxon>Bacillati</taxon>
        <taxon>Actinomycetota</taxon>
        <taxon>Actinomycetes</taxon>
        <taxon>Micrococcales</taxon>
        <taxon>Microbacteriaceae</taxon>
        <taxon>Lysinimonas</taxon>
    </lineage>
</organism>
<dbReference type="InterPro" id="IPR015424">
    <property type="entry name" value="PyrdxlP-dep_Trfase"/>
</dbReference>
<dbReference type="SUPFAM" id="SSF53383">
    <property type="entry name" value="PLP-dependent transferases"/>
    <property type="match status" value="1"/>
</dbReference>
<dbReference type="RefSeq" id="WP_386740323.1">
    <property type="nucleotide sequence ID" value="NZ_JBHSMG010000002.1"/>
</dbReference>
<reference evidence="5" key="1">
    <citation type="journal article" date="2019" name="Int. J. Syst. Evol. Microbiol.">
        <title>The Global Catalogue of Microorganisms (GCM) 10K type strain sequencing project: providing services to taxonomists for standard genome sequencing and annotation.</title>
        <authorList>
            <consortium name="The Broad Institute Genomics Platform"/>
            <consortium name="The Broad Institute Genome Sequencing Center for Infectious Disease"/>
            <person name="Wu L."/>
            <person name="Ma J."/>
        </authorList>
    </citation>
    <scope>NUCLEOTIDE SEQUENCE [LARGE SCALE GENOMIC DNA]</scope>
    <source>
        <strain evidence="5">CGMCC 4.6997</strain>
    </source>
</reference>
<dbReference type="InterPro" id="IPR005814">
    <property type="entry name" value="Aminotrans_3"/>
</dbReference>